<feature type="active site" evidence="8">
    <location>
        <position position="349"/>
    </location>
</feature>
<dbReference type="EC" id="3.4.11.1" evidence="8"/>
<dbReference type="InterPro" id="IPR011356">
    <property type="entry name" value="Leucine_aapep/pepB"/>
</dbReference>
<comment type="catalytic activity">
    <reaction evidence="2 8">
        <text>Release of an N-terminal amino acid, preferentially leucine, but not glutamic or aspartic acids.</text>
        <dbReference type="EC" id="3.4.11.10"/>
    </reaction>
</comment>
<dbReference type="NCBIfam" id="NF002077">
    <property type="entry name" value="PRK00913.2-4"/>
    <property type="match status" value="1"/>
</dbReference>
<proteinExistence type="inferred from homology"/>
<comment type="function">
    <text evidence="8">Presumably involved in the processing and regular turnover of intracellular proteins. Catalyzes the removal of unsubstituted N-terminal amino acids from various peptides.</text>
</comment>
<accession>A0A368NVT5</accession>
<gene>
    <name evidence="8" type="primary">pepA</name>
    <name evidence="10" type="ORF">DXT89_02770</name>
    <name evidence="11" type="ORF">GOZ90_02090</name>
</gene>
<dbReference type="PRINTS" id="PR00481">
    <property type="entry name" value="LAMNOPPTDASE"/>
</dbReference>
<dbReference type="EC" id="3.4.11.10" evidence="8"/>
<dbReference type="GeneID" id="60682197"/>
<feature type="binding site" evidence="8">
    <location>
        <position position="268"/>
    </location>
    <ligand>
        <name>Mn(2+)</name>
        <dbReference type="ChEBI" id="CHEBI:29035"/>
        <label>1</label>
    </ligand>
</feature>
<feature type="active site" evidence="8">
    <location>
        <position position="275"/>
    </location>
</feature>
<feature type="binding site" evidence="8">
    <location>
        <position position="263"/>
    </location>
    <ligand>
        <name>Mn(2+)</name>
        <dbReference type="ChEBI" id="CHEBI:29035"/>
        <label>2</label>
    </ligand>
</feature>
<comment type="caution">
    <text evidence="11">The sequence shown here is derived from an EMBL/GenBank/DDBJ whole genome shotgun (WGS) entry which is preliminary data.</text>
</comment>
<protein>
    <recommendedName>
        <fullName evidence="8">Probable cytosol aminopeptidase</fullName>
        <ecNumber evidence="8">3.4.11.1</ecNumber>
    </recommendedName>
    <alternativeName>
        <fullName evidence="8">Leucine aminopeptidase</fullName>
        <shortName evidence="8">LAP</shortName>
        <ecNumber evidence="8">3.4.11.10</ecNumber>
    </alternativeName>
    <alternativeName>
        <fullName evidence="8">Leucyl aminopeptidase</fullName>
    </alternativeName>
</protein>
<dbReference type="AlphaFoldDB" id="A0A368NVT5"/>
<evidence type="ECO:0000313" key="13">
    <source>
        <dbReference type="Proteomes" id="UP000477951"/>
    </source>
</evidence>
<name>A0A368NVT5_AGRVI</name>
<dbReference type="SUPFAM" id="SSF53187">
    <property type="entry name" value="Zn-dependent exopeptidases"/>
    <property type="match status" value="1"/>
</dbReference>
<reference evidence="11 13" key="2">
    <citation type="submission" date="2019-12" db="EMBL/GenBank/DDBJ databases">
        <title>Whole-genome sequencing of Allorhizobium vitis.</title>
        <authorList>
            <person name="Gan H.M."/>
            <person name="Szegedi E."/>
            <person name="Burr T."/>
            <person name="Savka M.A."/>
        </authorList>
    </citation>
    <scope>NUCLEOTIDE SEQUENCE [LARGE SCALE GENOMIC DNA]</scope>
    <source>
        <strain evidence="11 13">CG516</strain>
    </source>
</reference>
<feature type="binding site" evidence="8">
    <location>
        <position position="345"/>
    </location>
    <ligand>
        <name>Mn(2+)</name>
        <dbReference type="ChEBI" id="CHEBI:29035"/>
        <label>1</label>
    </ligand>
</feature>
<evidence type="ECO:0000256" key="7">
    <source>
        <dbReference type="ARBA" id="ARBA00023211"/>
    </source>
</evidence>
<dbReference type="PANTHER" id="PTHR11963:SF23">
    <property type="entry name" value="CYTOSOL AMINOPEPTIDASE"/>
    <property type="match status" value="1"/>
</dbReference>
<evidence type="ECO:0000259" key="9">
    <source>
        <dbReference type="PROSITE" id="PS00631"/>
    </source>
</evidence>
<dbReference type="InterPro" id="IPR000819">
    <property type="entry name" value="Peptidase_M17_C"/>
</dbReference>
<dbReference type="InterPro" id="IPR008283">
    <property type="entry name" value="Peptidase_M17_N"/>
</dbReference>
<keyword evidence="6 8" id="KW-0378">Hydrolase</keyword>
<dbReference type="SUPFAM" id="SSF52949">
    <property type="entry name" value="Macro domain-like"/>
    <property type="match status" value="1"/>
</dbReference>
<dbReference type="GO" id="GO:0070006">
    <property type="term" value="F:metalloaminopeptidase activity"/>
    <property type="evidence" value="ECO:0007669"/>
    <property type="project" value="InterPro"/>
</dbReference>
<evidence type="ECO:0000256" key="1">
    <source>
        <dbReference type="ARBA" id="ARBA00000135"/>
    </source>
</evidence>
<dbReference type="CDD" id="cd00433">
    <property type="entry name" value="Peptidase_M17"/>
    <property type="match status" value="1"/>
</dbReference>
<evidence type="ECO:0000256" key="8">
    <source>
        <dbReference type="HAMAP-Rule" id="MF_00181"/>
    </source>
</evidence>
<sequence>MSMKLEISFAPSALIETGLVLSLKEAEATLPAGAATVDPSGIFAKAAATAKFKAKAMSALDILAPAGSSADRLIVIGAGKAADLVDHDWLRLGGVAAANLKGAEAATVFLDADGLTVTAEAVRDFAIGMLLRAYSFDDYKTKKKDDDDKTPSAVQITLVTAVADAAERLFAAEGRAVVDGVLLARNLVNLPANVLGPVEFADRAKALEALGVEVEILTETEMASLGMGALLGVAQGSVRPPRLAVMQWKGGAPDGQPIAFIGKGVVFDTGGISIKPAGGMEDMKGDMGGAAAVIGLMHTLAARKAKVNAIGILGLVENMPDGNAQRPGDIVTSMSGQTIEVINTDAEGRLVLCDALWYCNDRFKPALMINLATLTGAILVALANLHAGLFSNDDTLADNLLKAGLSTNERLWRMPLGKDYDKLIDSKFADMKNTGGRYGGSITAAQFLKRFVGDTPWAHLDIAGTAMASPKDEINQSWASGFGVRLLDQLVRDAYEA</sequence>
<feature type="binding site" evidence="8">
    <location>
        <position position="347"/>
    </location>
    <ligand>
        <name>Mn(2+)</name>
        <dbReference type="ChEBI" id="CHEBI:29035"/>
        <label>1</label>
    </ligand>
</feature>
<dbReference type="Proteomes" id="UP000436911">
    <property type="component" value="Unassembled WGS sequence"/>
</dbReference>
<dbReference type="Gene3D" id="3.40.220.10">
    <property type="entry name" value="Leucine Aminopeptidase, subunit E, domain 1"/>
    <property type="match status" value="1"/>
</dbReference>
<dbReference type="Pfam" id="PF00883">
    <property type="entry name" value="Peptidase_M17"/>
    <property type="match status" value="1"/>
</dbReference>
<evidence type="ECO:0000313" key="10">
    <source>
        <dbReference type="EMBL" id="KAA3532283.1"/>
    </source>
</evidence>
<dbReference type="NCBIfam" id="NF002075">
    <property type="entry name" value="PRK00913.2-2"/>
    <property type="match status" value="1"/>
</dbReference>
<dbReference type="RefSeq" id="WP_060715846.1">
    <property type="nucleotide sequence ID" value="NZ_CP055265.1"/>
</dbReference>
<evidence type="ECO:0000313" key="11">
    <source>
        <dbReference type="EMBL" id="MUZ71456.1"/>
    </source>
</evidence>
<dbReference type="OrthoDB" id="9809354at2"/>
<dbReference type="Pfam" id="PF02789">
    <property type="entry name" value="Peptidase_M17_N"/>
    <property type="match status" value="1"/>
</dbReference>
<evidence type="ECO:0000313" key="12">
    <source>
        <dbReference type="Proteomes" id="UP000436911"/>
    </source>
</evidence>
<dbReference type="PANTHER" id="PTHR11963">
    <property type="entry name" value="LEUCINE AMINOPEPTIDASE-RELATED"/>
    <property type="match status" value="1"/>
</dbReference>
<dbReference type="InterPro" id="IPR023042">
    <property type="entry name" value="Peptidase_M17_leu_NH2_pept"/>
</dbReference>
<comment type="similarity">
    <text evidence="3 8">Belongs to the peptidase M17 family.</text>
</comment>
<evidence type="ECO:0000256" key="2">
    <source>
        <dbReference type="ARBA" id="ARBA00000967"/>
    </source>
</evidence>
<dbReference type="EMBL" id="QUSG01000001">
    <property type="protein sequence ID" value="KAA3532283.1"/>
    <property type="molecule type" value="Genomic_DNA"/>
</dbReference>
<comment type="catalytic activity">
    <reaction evidence="1 8">
        <text>Release of an N-terminal amino acid, Xaa-|-Yaa-, in which Xaa is preferably Leu, but may be other amino acids including Pro although not Arg or Lys, and Yaa may be Pro. Amino acid amides and methyl esters are also readily hydrolyzed, but rates on arylamides are exceedingly low.</text>
        <dbReference type="EC" id="3.4.11.1"/>
    </reaction>
</comment>
<dbReference type="EMBL" id="WPHR01000001">
    <property type="protein sequence ID" value="MUZ71456.1"/>
    <property type="molecule type" value="Genomic_DNA"/>
</dbReference>
<dbReference type="Proteomes" id="UP000477951">
    <property type="component" value="Unassembled WGS sequence"/>
</dbReference>
<dbReference type="HAMAP" id="MF_00181">
    <property type="entry name" value="Cytosol_peptidase_M17"/>
    <property type="match status" value="1"/>
</dbReference>
<dbReference type="GO" id="GO:0030145">
    <property type="term" value="F:manganese ion binding"/>
    <property type="evidence" value="ECO:0007669"/>
    <property type="project" value="UniProtKB-UniRule"/>
</dbReference>
<reference evidence="10 12" key="1">
    <citation type="submission" date="2018-08" db="EMBL/GenBank/DDBJ databases">
        <title>Genome sequencing of Agrobacterium vitis strain ICMP 10754.</title>
        <authorList>
            <person name="Visnovsky S.B."/>
            <person name="Pitman A.R."/>
        </authorList>
    </citation>
    <scope>NUCLEOTIDE SEQUENCE [LARGE SCALE GENOMIC DNA]</scope>
    <source>
        <strain evidence="10 12">ICMP 10754</strain>
    </source>
</reference>
<feature type="binding site" evidence="8">
    <location>
        <position position="347"/>
    </location>
    <ligand>
        <name>Mn(2+)</name>
        <dbReference type="ChEBI" id="CHEBI:29035"/>
        <label>2</label>
    </ligand>
</feature>
<dbReference type="GO" id="GO:0005737">
    <property type="term" value="C:cytoplasm"/>
    <property type="evidence" value="ECO:0007669"/>
    <property type="project" value="UniProtKB-SubCell"/>
</dbReference>
<organism evidence="11 13">
    <name type="scientific">Agrobacterium vitis</name>
    <name type="common">Rhizobium vitis</name>
    <dbReference type="NCBI Taxonomy" id="373"/>
    <lineage>
        <taxon>Bacteria</taxon>
        <taxon>Pseudomonadati</taxon>
        <taxon>Pseudomonadota</taxon>
        <taxon>Alphaproteobacteria</taxon>
        <taxon>Hyphomicrobiales</taxon>
        <taxon>Rhizobiaceae</taxon>
        <taxon>Rhizobium/Agrobacterium group</taxon>
        <taxon>Agrobacterium</taxon>
    </lineage>
</organism>
<dbReference type="InterPro" id="IPR043472">
    <property type="entry name" value="Macro_dom-like"/>
</dbReference>
<evidence type="ECO:0000256" key="6">
    <source>
        <dbReference type="ARBA" id="ARBA00022801"/>
    </source>
</evidence>
<dbReference type="GO" id="GO:0006508">
    <property type="term" value="P:proteolysis"/>
    <property type="evidence" value="ECO:0007669"/>
    <property type="project" value="UniProtKB-KW"/>
</dbReference>
<keyword evidence="4 8" id="KW-0031">Aminopeptidase</keyword>
<comment type="cofactor">
    <cofactor evidence="8">
        <name>Mn(2+)</name>
        <dbReference type="ChEBI" id="CHEBI:29035"/>
    </cofactor>
    <text evidence="8">Binds 2 manganese ions per subunit.</text>
</comment>
<feature type="domain" description="Cytosol aminopeptidase" evidence="9">
    <location>
        <begin position="343"/>
        <end position="350"/>
    </location>
</feature>
<evidence type="ECO:0000256" key="3">
    <source>
        <dbReference type="ARBA" id="ARBA00009528"/>
    </source>
</evidence>
<feature type="binding site" evidence="8">
    <location>
        <position position="286"/>
    </location>
    <ligand>
        <name>Mn(2+)</name>
        <dbReference type="ChEBI" id="CHEBI:29035"/>
        <label>2</label>
    </ligand>
</feature>
<dbReference type="Gene3D" id="3.40.630.10">
    <property type="entry name" value="Zn peptidases"/>
    <property type="match status" value="1"/>
</dbReference>
<keyword evidence="5 8" id="KW-0645">Protease</keyword>
<comment type="subcellular location">
    <subcellularLocation>
        <location evidence="8">Cytoplasm</location>
    </subcellularLocation>
</comment>
<keyword evidence="7 8" id="KW-0464">Manganese</keyword>
<keyword evidence="8" id="KW-0963">Cytoplasm</keyword>
<feature type="binding site" evidence="8">
    <location>
        <position position="268"/>
    </location>
    <ligand>
        <name>Mn(2+)</name>
        <dbReference type="ChEBI" id="CHEBI:29035"/>
        <label>2</label>
    </ligand>
</feature>
<evidence type="ECO:0000256" key="5">
    <source>
        <dbReference type="ARBA" id="ARBA00022670"/>
    </source>
</evidence>
<keyword evidence="8" id="KW-0479">Metal-binding</keyword>
<dbReference type="PROSITE" id="PS00631">
    <property type="entry name" value="CYTOSOL_AP"/>
    <property type="match status" value="1"/>
</dbReference>
<evidence type="ECO:0000256" key="4">
    <source>
        <dbReference type="ARBA" id="ARBA00022438"/>
    </source>
</evidence>
<dbReference type="NCBIfam" id="NF002074">
    <property type="entry name" value="PRK00913.1-4"/>
    <property type="match status" value="1"/>
</dbReference>